<keyword evidence="2" id="KW-1185">Reference proteome</keyword>
<reference evidence="1" key="1">
    <citation type="submission" date="2023-03" db="EMBL/GenBank/DDBJ databases">
        <title>Chromosome-level genomes of two armyworms, Mythimna separata and Mythimna loreyi, provide insights into the biosynthesis and reception of sex pheromones.</title>
        <authorList>
            <person name="Zhao H."/>
        </authorList>
    </citation>
    <scope>NUCLEOTIDE SEQUENCE</scope>
    <source>
        <strain evidence="1">BeijingLab</strain>
    </source>
</reference>
<name>A0ACC2QU62_9NEOP</name>
<gene>
    <name evidence="1" type="ORF">PYW08_015880</name>
</gene>
<sequence>MADNLPYLSIAPHLKSLRFCGFYQLGFESSRKKRILHTVFMRIILFLVLLYTFQQMMKVYKDRDDLNKVIDTMFLMLTNSDCIYKAIVFLIRAEKIEELVNILSGPLFNQKKPEHREYLLEAIRQAKVLLRGFNIAAVFTCLLWALYPVILYVQRKPVEFAIWLPFDANLCPQFYFAIFYVWVQTSWLAFSNTSMDAFATSFLVQSKAQLSILRLDLEHVVEKSKEEAVETSGDFRCILERRLKIILLHYNEIIKFTMLTQEIFGGAVMYLFTISGWIMCTTAYRLVSMKPMSVEFASMVMYMFCILVEVFMYCYYGNEVTYESEKLMESAYALDWLVIPIKYRRALILFMERIKRNVNLVAGNLIPISNSTFVSVVRSSYTFYAFLKNSN</sequence>
<evidence type="ECO:0000313" key="2">
    <source>
        <dbReference type="Proteomes" id="UP001231649"/>
    </source>
</evidence>
<proteinExistence type="predicted"/>
<comment type="caution">
    <text evidence="1">The sequence shown here is derived from an EMBL/GenBank/DDBJ whole genome shotgun (WGS) entry which is preliminary data.</text>
</comment>
<evidence type="ECO:0000313" key="1">
    <source>
        <dbReference type="EMBL" id="KAJ8724406.1"/>
    </source>
</evidence>
<protein>
    <submittedName>
        <fullName evidence="1">Uncharacterized protein</fullName>
    </submittedName>
</protein>
<accession>A0ACC2QU62</accession>
<dbReference type="Proteomes" id="UP001231649">
    <property type="component" value="Chromosome 8"/>
</dbReference>
<dbReference type="EMBL" id="CM056784">
    <property type="protein sequence ID" value="KAJ8724406.1"/>
    <property type="molecule type" value="Genomic_DNA"/>
</dbReference>
<organism evidence="1 2">
    <name type="scientific">Mythimna loreyi</name>
    <dbReference type="NCBI Taxonomy" id="667449"/>
    <lineage>
        <taxon>Eukaryota</taxon>
        <taxon>Metazoa</taxon>
        <taxon>Ecdysozoa</taxon>
        <taxon>Arthropoda</taxon>
        <taxon>Hexapoda</taxon>
        <taxon>Insecta</taxon>
        <taxon>Pterygota</taxon>
        <taxon>Neoptera</taxon>
        <taxon>Endopterygota</taxon>
        <taxon>Lepidoptera</taxon>
        <taxon>Glossata</taxon>
        <taxon>Ditrysia</taxon>
        <taxon>Noctuoidea</taxon>
        <taxon>Noctuidae</taxon>
        <taxon>Noctuinae</taxon>
        <taxon>Hadenini</taxon>
        <taxon>Mythimna</taxon>
    </lineage>
</organism>